<sequence length="88" mass="9571">MGRALMNNDVESFSLMLKTVDFDINEPCMDGYYMLHRAASAGSATCLKYLIKKGADVNVTDINGLTPLDLAVLEGEFDCATYLIRSGA</sequence>
<gene>
    <name evidence="2" type="ORF">NEMVEDRAFT_v1g91672</name>
</gene>
<dbReference type="InterPro" id="IPR053080">
    <property type="entry name" value="PP1_regulatory_subunit_27"/>
</dbReference>
<feature type="repeat" description="ANK" evidence="1">
    <location>
        <begin position="63"/>
        <end position="88"/>
    </location>
</feature>
<dbReference type="SUPFAM" id="SSF48403">
    <property type="entry name" value="Ankyrin repeat"/>
    <property type="match status" value="1"/>
</dbReference>
<protein>
    <submittedName>
        <fullName evidence="2">Uncharacterized protein</fullName>
    </submittedName>
</protein>
<feature type="non-terminal residue" evidence="2">
    <location>
        <position position="88"/>
    </location>
</feature>
<organism evidence="2 3">
    <name type="scientific">Nematostella vectensis</name>
    <name type="common">Starlet sea anemone</name>
    <dbReference type="NCBI Taxonomy" id="45351"/>
    <lineage>
        <taxon>Eukaryota</taxon>
        <taxon>Metazoa</taxon>
        <taxon>Cnidaria</taxon>
        <taxon>Anthozoa</taxon>
        <taxon>Hexacorallia</taxon>
        <taxon>Actiniaria</taxon>
        <taxon>Edwardsiidae</taxon>
        <taxon>Nematostella</taxon>
    </lineage>
</organism>
<name>A7RS61_NEMVE</name>
<dbReference type="KEGG" id="nve:5517812"/>
<evidence type="ECO:0000313" key="3">
    <source>
        <dbReference type="Proteomes" id="UP000001593"/>
    </source>
</evidence>
<dbReference type="PROSITE" id="PS50297">
    <property type="entry name" value="ANK_REP_REGION"/>
    <property type="match status" value="2"/>
</dbReference>
<dbReference type="PANTHER" id="PTHR46899">
    <property type="entry name" value="PROTEIN PHOSPHATASE 1 REGULATORY SUBUNIT 27"/>
    <property type="match status" value="1"/>
</dbReference>
<keyword evidence="1" id="KW-0040">ANK repeat</keyword>
<dbReference type="InterPro" id="IPR002110">
    <property type="entry name" value="Ankyrin_rpt"/>
</dbReference>
<dbReference type="PROSITE" id="PS50088">
    <property type="entry name" value="ANK_REPEAT"/>
    <property type="match status" value="2"/>
</dbReference>
<feature type="repeat" description="ANK" evidence="1">
    <location>
        <begin position="30"/>
        <end position="62"/>
    </location>
</feature>
<dbReference type="HOGENOM" id="CLU_000134_45_7_1"/>
<dbReference type="EMBL" id="DS469533">
    <property type="protein sequence ID" value="EDO45752.1"/>
    <property type="molecule type" value="Genomic_DNA"/>
</dbReference>
<dbReference type="SMART" id="SM00248">
    <property type="entry name" value="ANK"/>
    <property type="match status" value="2"/>
</dbReference>
<dbReference type="AlphaFoldDB" id="A7RS61"/>
<evidence type="ECO:0000313" key="2">
    <source>
        <dbReference type="EMBL" id="EDO45752.1"/>
    </source>
</evidence>
<evidence type="ECO:0000256" key="1">
    <source>
        <dbReference type="PROSITE-ProRule" id="PRU00023"/>
    </source>
</evidence>
<proteinExistence type="predicted"/>
<dbReference type="OrthoDB" id="5966043at2759"/>
<dbReference type="Gene3D" id="1.25.40.20">
    <property type="entry name" value="Ankyrin repeat-containing domain"/>
    <property type="match status" value="1"/>
</dbReference>
<dbReference type="InParanoid" id="A7RS61"/>
<dbReference type="Proteomes" id="UP000001593">
    <property type="component" value="Unassembled WGS sequence"/>
</dbReference>
<reference evidence="2 3" key="1">
    <citation type="journal article" date="2007" name="Science">
        <title>Sea anemone genome reveals ancestral eumetazoan gene repertoire and genomic organization.</title>
        <authorList>
            <person name="Putnam N.H."/>
            <person name="Srivastava M."/>
            <person name="Hellsten U."/>
            <person name="Dirks B."/>
            <person name="Chapman J."/>
            <person name="Salamov A."/>
            <person name="Terry A."/>
            <person name="Shapiro H."/>
            <person name="Lindquist E."/>
            <person name="Kapitonov V.V."/>
            <person name="Jurka J."/>
            <person name="Genikhovich G."/>
            <person name="Grigoriev I.V."/>
            <person name="Lucas S.M."/>
            <person name="Steele R.E."/>
            <person name="Finnerty J.R."/>
            <person name="Technau U."/>
            <person name="Martindale M.Q."/>
            <person name="Rokhsar D.S."/>
        </authorList>
    </citation>
    <scope>NUCLEOTIDE SEQUENCE [LARGE SCALE GENOMIC DNA]</scope>
    <source>
        <strain evidence="3">CH2 X CH6</strain>
    </source>
</reference>
<keyword evidence="3" id="KW-1185">Reference proteome</keyword>
<dbReference type="Pfam" id="PF12796">
    <property type="entry name" value="Ank_2"/>
    <property type="match status" value="1"/>
</dbReference>
<dbReference type="InterPro" id="IPR036770">
    <property type="entry name" value="Ankyrin_rpt-contain_sf"/>
</dbReference>
<dbReference type="PANTHER" id="PTHR46899:SF3">
    <property type="entry name" value="PROTEIN PHOSPHATASE 1 REGULATORY SUBUNIT 27"/>
    <property type="match status" value="1"/>
</dbReference>
<accession>A7RS61</accession>
<dbReference type="PhylomeDB" id="A7RS61"/>